<protein>
    <submittedName>
        <fullName evidence="3">Glycosyl transferase family 2</fullName>
    </submittedName>
</protein>
<evidence type="ECO:0000313" key="3">
    <source>
        <dbReference type="EMBL" id="TCC91571.1"/>
    </source>
</evidence>
<dbReference type="NCBIfam" id="NF045579">
    <property type="entry name" value="rhamnoside_JR"/>
    <property type="match status" value="1"/>
</dbReference>
<gene>
    <name evidence="3" type="ORF">EZ428_07345</name>
</gene>
<dbReference type="EMBL" id="SJSK01000002">
    <property type="protein sequence ID" value="TCC91571.1"/>
    <property type="molecule type" value="Genomic_DNA"/>
</dbReference>
<dbReference type="CDD" id="cd03143">
    <property type="entry name" value="A4_beta-galactosidase_middle_domain"/>
    <property type="match status" value="1"/>
</dbReference>
<sequence>MKTSRRKFIKIGSVAAASIPLLNLESKAELFIEPKQKNPVISGLEKGFLSPPQAAKSACYWWWFNARVDKEGITRDLTEFREKGISEVVMINSAGGLSGVPYPAGVPFLGEEWKELYRFAMQEAKRVGIDVGINLCSGWSMGGPWIKPENSCRWYLQSQLTVTGPQKFSAQLPLPNPRDRYNNVFNPPGYKDYIDLPLEKLDYRDTAVVAFPVTDEINNHITGERSFVLPAKNNHRDATSWSRASDSIGPSLYPWQNHPADKPIPVSQVIDLTTQFSKDGTLNWDVPPGKWVIVRTGHRMTGSKVMVAQPEGDGLSIDWFDHKSVEIQFENLGKVFIEEAAKVGAKPKYFCDDSFEDGFPNWTANIVAFFKKYRGYDPVPYMPALLGYNIGSAEVSDRFLHDYRKTLADCMADEHYKRFADLCHEQGILMQNESAGPSRSSTVSIDGLKNLGRSDFPMGEFWLGINHDKEGGLSEDLSFGATRIVGGADGQNLTTKMVATASHIYGKATASAEAFTSYRHWLDAPGTLKQALDRAFCEGINRIALHTSTASKPSDGKPGYEYGAGTHFNPNVTWWEKSGAFFKYVARCQYLLRSGKFVADVLYYNGDWAPNLVDVKKINPDLGSGYDYDVCNEEVLLTRLSVKNGRLILPDGMSYRILVLPDTKRMPLAVLKKLKELVRGGATISGIKPIMDTGLRNYPLCDQEIRQIANELWGKIDDKNRVNHYGSGRVFTGVATRNILLKDGVTPDFRFTGSSNFIDFIHRTTKDAEVYFLTNRHNNNAKTEVTFRIKGRKPQLWDAVSGAIMKAPKYESHNDGVSLFLDFDAFQSVFVVFPKDASALAKTGDGLLFQNKSSLSALQELNGAWQVNFDTKWGGPEKVTFDTLQDWSLSADERIKYYSGKALYTKTFDLIKPIQKGQKLFIDLGTVKDIAAVKLNGKDLGTVWTTPWMLEITNEVKPTANLLEIEVINQWPNRLIGDVALPVEKRLTNTNIVFKKTDKLLASGLLGPVSLKITS</sequence>
<keyword evidence="3" id="KW-0808">Transferase</keyword>
<dbReference type="InterPro" id="IPR008979">
    <property type="entry name" value="Galactose-bd-like_sf"/>
</dbReference>
<keyword evidence="2" id="KW-0378">Hydrolase</keyword>
<dbReference type="PANTHER" id="PTHR43817:SF1">
    <property type="entry name" value="HYDROLASE, FAMILY 43, PUTATIVE (AFU_ORTHOLOGUE AFUA_3G01660)-RELATED"/>
    <property type="match status" value="1"/>
</dbReference>
<proteinExistence type="predicted"/>
<reference evidence="3 4" key="1">
    <citation type="submission" date="2019-02" db="EMBL/GenBank/DDBJ databases">
        <title>Pedobacter sp. RP-1-13 sp. nov., isolated from Arctic soil.</title>
        <authorList>
            <person name="Dahal R.H."/>
        </authorList>
    </citation>
    <scope>NUCLEOTIDE SEQUENCE [LARGE SCALE GENOMIC DNA]</scope>
    <source>
        <strain evidence="3 4">RP-1-13</strain>
    </source>
</reference>
<dbReference type="Pfam" id="PF17132">
    <property type="entry name" value="Glyco_hydro_106"/>
    <property type="match status" value="1"/>
</dbReference>
<dbReference type="GO" id="GO:0016740">
    <property type="term" value="F:transferase activity"/>
    <property type="evidence" value="ECO:0007669"/>
    <property type="project" value="UniProtKB-KW"/>
</dbReference>
<dbReference type="PANTHER" id="PTHR43817">
    <property type="entry name" value="GLYCOSYL HYDROLASE"/>
    <property type="match status" value="1"/>
</dbReference>
<evidence type="ECO:0000256" key="2">
    <source>
        <dbReference type="ARBA" id="ARBA00022801"/>
    </source>
</evidence>
<dbReference type="AlphaFoldDB" id="A0A4R0MWE9"/>
<dbReference type="GO" id="GO:0016787">
    <property type="term" value="F:hydrolase activity"/>
    <property type="evidence" value="ECO:0007669"/>
    <property type="project" value="UniProtKB-KW"/>
</dbReference>
<organism evidence="3 4">
    <name type="scientific">Pedobacter frigiditerrae</name>
    <dbReference type="NCBI Taxonomy" id="2530452"/>
    <lineage>
        <taxon>Bacteria</taxon>
        <taxon>Pseudomonadati</taxon>
        <taxon>Bacteroidota</taxon>
        <taxon>Sphingobacteriia</taxon>
        <taxon>Sphingobacteriales</taxon>
        <taxon>Sphingobacteriaceae</taxon>
        <taxon>Pedobacter</taxon>
    </lineage>
</organism>
<dbReference type="SUPFAM" id="SSF49785">
    <property type="entry name" value="Galactose-binding domain-like"/>
    <property type="match status" value="1"/>
</dbReference>
<dbReference type="Gene3D" id="2.60.120.260">
    <property type="entry name" value="Galactose-binding domain-like"/>
    <property type="match status" value="1"/>
</dbReference>
<keyword evidence="1" id="KW-0732">Signal</keyword>
<comment type="caution">
    <text evidence="3">The sequence shown here is derived from an EMBL/GenBank/DDBJ whole genome shotgun (WGS) entry which is preliminary data.</text>
</comment>
<accession>A0A4R0MWE9</accession>
<keyword evidence="4" id="KW-1185">Reference proteome</keyword>
<evidence type="ECO:0000313" key="4">
    <source>
        <dbReference type="Proteomes" id="UP000292884"/>
    </source>
</evidence>
<dbReference type="OrthoDB" id="9761519at2"/>
<dbReference type="RefSeq" id="WP_131552509.1">
    <property type="nucleotide sequence ID" value="NZ_SJSK01000002.1"/>
</dbReference>
<dbReference type="Proteomes" id="UP000292884">
    <property type="component" value="Unassembled WGS sequence"/>
</dbReference>
<evidence type="ECO:0000256" key="1">
    <source>
        <dbReference type="ARBA" id="ARBA00022729"/>
    </source>
</evidence>
<name>A0A4R0MWE9_9SPHI</name>